<dbReference type="AlphaFoldDB" id="A0AB33VHX1"/>
<comment type="caution">
    <text evidence="2">The sequence shown here is derived from an EMBL/GenBank/DDBJ whole genome shotgun (WGS) entry which is preliminary data.</text>
</comment>
<dbReference type="EMBL" id="AAKL01000004">
    <property type="protein sequence ID" value="EAP74392.1"/>
    <property type="molecule type" value="Genomic_DNA"/>
</dbReference>
<evidence type="ECO:0000256" key="1">
    <source>
        <dbReference type="SAM" id="MobiDB-lite"/>
    </source>
</evidence>
<proteinExistence type="predicted"/>
<evidence type="ECO:0000313" key="2">
    <source>
        <dbReference type="EMBL" id="EAP74392.1"/>
    </source>
</evidence>
<evidence type="ECO:0008006" key="4">
    <source>
        <dbReference type="Google" id="ProtNLM"/>
    </source>
</evidence>
<accession>A0AB33VHX1</accession>
<protein>
    <recommendedName>
        <fullName evidence="4">DUF2946 family protein</fullName>
    </recommendedName>
</protein>
<organism evidence="2 3">
    <name type="scientific">Ralstonia solanacearum (strain UW551)</name>
    <dbReference type="NCBI Taxonomy" id="342110"/>
    <lineage>
        <taxon>Bacteria</taxon>
        <taxon>Pseudomonadati</taxon>
        <taxon>Pseudomonadota</taxon>
        <taxon>Betaproteobacteria</taxon>
        <taxon>Burkholderiales</taxon>
        <taxon>Burkholderiaceae</taxon>
        <taxon>Ralstonia</taxon>
        <taxon>Ralstonia solanacearum species complex</taxon>
    </lineage>
</organism>
<dbReference type="Pfam" id="PF11161">
    <property type="entry name" value="DUF2944"/>
    <property type="match status" value="1"/>
</dbReference>
<evidence type="ECO:0000313" key="3">
    <source>
        <dbReference type="Proteomes" id="UP000005933"/>
    </source>
</evidence>
<reference evidence="2 3" key="1">
    <citation type="journal article" date="2006" name="Mol. Plant Microbe Interact.">
        <title>Identification of open reading frames unique to a select agent: Ralstonia solanacearum race 3 biovar 2.</title>
        <authorList>
            <person name="Gabriel D.W."/>
            <person name="Allen C."/>
            <person name="Schell M."/>
            <person name="Denny T.P."/>
            <person name="Greenberg J.T."/>
            <person name="Duan Y.P."/>
            <person name="Flores-Cruz Z."/>
            <person name="Huang Q."/>
            <person name="Clifford J.M."/>
            <person name="Presting G."/>
            <person name="Gonzalez E.T."/>
            <person name="Reddy J."/>
            <person name="Elphinstone J."/>
            <person name="Swanson J."/>
            <person name="Yao J."/>
            <person name="Mulholland V."/>
            <person name="Liu L."/>
            <person name="Farmerie W."/>
            <person name="Patnaikuni M."/>
            <person name="Balogh B."/>
            <person name="Norman D."/>
            <person name="Alvarez A."/>
            <person name="Castillo J.A."/>
            <person name="Jones J."/>
            <person name="Saddler G."/>
            <person name="Walunas T."/>
            <person name="Zhukov A."/>
            <person name="Mikhailova N."/>
        </authorList>
    </citation>
    <scope>NUCLEOTIDE SEQUENCE [LARGE SCALE GENOMIC DNA]</scope>
    <source>
        <strain evidence="2 3">UW551</strain>
    </source>
</reference>
<feature type="region of interest" description="Disordered" evidence="1">
    <location>
        <begin position="1"/>
        <end position="20"/>
    </location>
</feature>
<dbReference type="InterPro" id="IPR021332">
    <property type="entry name" value="DUF2944"/>
</dbReference>
<dbReference type="Proteomes" id="UP000005933">
    <property type="component" value="Unassembled WGS sequence"/>
</dbReference>
<gene>
    <name evidence="2" type="ORF">RRSL_04115</name>
</gene>
<name>A0AB33VHX1_RALSU</name>
<sequence length="216" mass="24134">MCSPARPDRTPTNRPRAREPAVDEIVRQAMAKWPDVPNCFGWLALDRRGQWRMRNAYAQQHKLSGDPVRHAALIDFIVRNYTHDEAGRWFFQNGPQRVFVELDYAPWIVRLSPEGATLALTTTTGAAFAPAGCFVDEHGNVLLAGHVAGQDSNETLALLHDHDLEPFSSLAHWHGEACGAALGMLPWGHRTFDIEPIRSAEVERRFGFVRHPAAPA</sequence>